<dbReference type="SMART" id="SM00257">
    <property type="entry name" value="LysM"/>
    <property type="match status" value="1"/>
</dbReference>
<name>A0ABV2Q809_9BURK</name>
<accession>A0ABV2Q809</accession>
<dbReference type="PROSITE" id="PS51782">
    <property type="entry name" value="LYSM"/>
    <property type="match status" value="1"/>
</dbReference>
<dbReference type="Pfam" id="PF01476">
    <property type="entry name" value="LysM"/>
    <property type="match status" value="1"/>
</dbReference>
<dbReference type="Gene3D" id="3.10.350.10">
    <property type="entry name" value="LysM domain"/>
    <property type="match status" value="1"/>
</dbReference>
<evidence type="ECO:0000313" key="4">
    <source>
        <dbReference type="Proteomes" id="UP001549320"/>
    </source>
</evidence>
<keyword evidence="4" id="KW-1185">Reference proteome</keyword>
<feature type="chain" id="PRO_5045650467" description="LysM domain-containing protein" evidence="1">
    <location>
        <begin position="31"/>
        <end position="432"/>
    </location>
</feature>
<dbReference type="PANTHER" id="PTHR34700:SF4">
    <property type="entry name" value="PHAGE-LIKE ELEMENT PBSX PROTEIN XKDP"/>
    <property type="match status" value="1"/>
</dbReference>
<organism evidence="3 4">
    <name type="scientific">Ottowia thiooxydans</name>
    <dbReference type="NCBI Taxonomy" id="219182"/>
    <lineage>
        <taxon>Bacteria</taxon>
        <taxon>Pseudomonadati</taxon>
        <taxon>Pseudomonadota</taxon>
        <taxon>Betaproteobacteria</taxon>
        <taxon>Burkholderiales</taxon>
        <taxon>Comamonadaceae</taxon>
        <taxon>Ottowia</taxon>
    </lineage>
</organism>
<gene>
    <name evidence="3" type="ORF">ABIE13_002168</name>
</gene>
<evidence type="ECO:0000313" key="3">
    <source>
        <dbReference type="EMBL" id="MET4577057.1"/>
    </source>
</evidence>
<evidence type="ECO:0000256" key="1">
    <source>
        <dbReference type="SAM" id="SignalP"/>
    </source>
</evidence>
<dbReference type="RefSeq" id="WP_354443122.1">
    <property type="nucleotide sequence ID" value="NZ_JBEPSH010000004.1"/>
</dbReference>
<dbReference type="InterPro" id="IPR052196">
    <property type="entry name" value="Bact_Kbp"/>
</dbReference>
<feature type="signal peptide" evidence="1">
    <location>
        <begin position="1"/>
        <end position="30"/>
    </location>
</feature>
<sequence>MKISSKPGLGLRSALALSGLALLPAAEVMAQPTPRFPVTAEQRNTATQVAQAGVPLAELAADAPEEYTVRRGDTLWGISRQFLRSPWRWPALWGMNLQEIRNPHLIYPGQQLYLDRSGGLARLRVRGSQDAGAVPTVRVSPRNRIEVLGGGPLPTLQPHLIEPFLSEPLVADNETFERAARIVATNNERRVLLAKGDRAYARGPADAPMLLAPGLPTRYRIFRDAKPLKDPDSGEILGYEGQYMGSAELVRGESEVAEVIPTRVDAPPPPPAGPAAGEQVPEAVVSNVPDTFPVPATITILTNKEEMRAGDRLLPEPARDFRNYAPHAPSVPVDARVVSVYGSAVRYAAQNQVVVINKGLRDGIENGHVLSLLSSGARMLDKTQQERGEMIQLPDERNGVALVFLPFERVSYALVMEIEDPVQVGDKLVNPR</sequence>
<dbReference type="PANTHER" id="PTHR34700">
    <property type="entry name" value="POTASSIUM BINDING PROTEIN KBP"/>
    <property type="match status" value="1"/>
</dbReference>
<reference evidence="3 4" key="1">
    <citation type="submission" date="2024-06" db="EMBL/GenBank/DDBJ databases">
        <title>Sorghum-associated microbial communities from plants grown in Nebraska, USA.</title>
        <authorList>
            <person name="Schachtman D."/>
        </authorList>
    </citation>
    <scope>NUCLEOTIDE SEQUENCE [LARGE SCALE GENOMIC DNA]</scope>
    <source>
        <strain evidence="3 4">2709</strain>
    </source>
</reference>
<evidence type="ECO:0000259" key="2">
    <source>
        <dbReference type="PROSITE" id="PS51782"/>
    </source>
</evidence>
<feature type="domain" description="LysM" evidence="2">
    <location>
        <begin position="65"/>
        <end position="114"/>
    </location>
</feature>
<proteinExistence type="predicted"/>
<dbReference type="Proteomes" id="UP001549320">
    <property type="component" value="Unassembled WGS sequence"/>
</dbReference>
<keyword evidence="1" id="KW-0732">Signal</keyword>
<dbReference type="CDD" id="cd00118">
    <property type="entry name" value="LysM"/>
    <property type="match status" value="1"/>
</dbReference>
<dbReference type="SUPFAM" id="SSF54106">
    <property type="entry name" value="LysM domain"/>
    <property type="match status" value="1"/>
</dbReference>
<dbReference type="InterPro" id="IPR018392">
    <property type="entry name" value="LysM"/>
</dbReference>
<protein>
    <recommendedName>
        <fullName evidence="2">LysM domain-containing protein</fullName>
    </recommendedName>
</protein>
<comment type="caution">
    <text evidence="3">The sequence shown here is derived from an EMBL/GenBank/DDBJ whole genome shotgun (WGS) entry which is preliminary data.</text>
</comment>
<dbReference type="InterPro" id="IPR036779">
    <property type="entry name" value="LysM_dom_sf"/>
</dbReference>
<dbReference type="EMBL" id="JBEPSH010000004">
    <property type="protein sequence ID" value="MET4577057.1"/>
    <property type="molecule type" value="Genomic_DNA"/>
</dbReference>